<dbReference type="AlphaFoldDB" id="A0A1C3E485"/>
<reference evidence="3 4" key="1">
    <citation type="submission" date="2016-05" db="EMBL/GenBank/DDBJ databases">
        <title>Genomic and physiological characterization of Planctopirus sp. isolated from fresh water lake.</title>
        <authorList>
            <person name="Subhash Y."/>
            <person name="Ramana C."/>
        </authorList>
    </citation>
    <scope>NUCLEOTIDE SEQUENCE [LARGE SCALE GENOMIC DNA]</scope>
    <source>
        <strain evidence="3 4">JC280</strain>
    </source>
</reference>
<sequence length="703" mass="78847">MSFFAGKDAEPPAPDPKNKQERYEAKKAREGQRQREQSAQARDIAPDMPEVAEPARRERAAHDLQFFCETYGAKTFCLGWSPDHREVIKTMQSTITDGGCYCLAMPRGSGKTSLALWVCLWAILHGYEHFFVLIGATAEAAKEMLAGIKDELETNELLLADYPETCYPIARLEGVPQRRLLFAGKPVRMLFTKTRIVLPNIPGSKAAGAIIGVAGLTGRIRGLQHRLPDGKKIRPGFVLLDDPQTDKSAVMPAQNDKRERLISGAVLGLAGPGQKISAVMCCTVIAPKDLSDRFLDHKLHPEWHGKRCAMLAMPKLEGEQWQRWLEYADVMVQSHHLNDGGQLRNAFYEKHRAELEEGFTAAWEERFEEDEISAIQSAMHLFFKDRYVFFAEYQNDPAAAQEDDAALSAHAIKERLSGYARGVVPPETVLLTMGTDVQGELLFYVIVAWAANFSGAVIDYGSFPDQERAYYSLADARRTLSRKFRGTDRPGRIYQGLSQLMSEKLAKEWKKPDGETLRIERAFVDMGFETDTVRKFCAESPFKSQLMPAKGSGKPLRYINDVRHQQGNGWCIPPVAKGRKVRECTFDSNLWIKFHRDRLTVPVGTRGALTLWTARPSPHQMFGDHIDAEIKTGTFTTTTGEIHDRFDLRPGLSDNHFADCLKMACVAASTTGKIKLSLASEEAASTKPKGRKKREPKAYEMTW</sequence>
<accession>A0A1C3E485</accession>
<evidence type="ECO:0000313" key="3">
    <source>
        <dbReference type="EMBL" id="ODA28062.1"/>
    </source>
</evidence>
<dbReference type="Proteomes" id="UP000094828">
    <property type="component" value="Unassembled WGS sequence"/>
</dbReference>
<proteinExistence type="predicted"/>
<dbReference type="EMBL" id="LYDR01000158">
    <property type="protein sequence ID" value="ODA28062.1"/>
    <property type="molecule type" value="Genomic_DNA"/>
</dbReference>
<organism evidence="3 4">
    <name type="scientific">Planctopirus hydrillae</name>
    <dbReference type="NCBI Taxonomy" id="1841610"/>
    <lineage>
        <taxon>Bacteria</taxon>
        <taxon>Pseudomonadati</taxon>
        <taxon>Planctomycetota</taxon>
        <taxon>Planctomycetia</taxon>
        <taxon>Planctomycetales</taxon>
        <taxon>Planctomycetaceae</taxon>
        <taxon>Planctopirus</taxon>
    </lineage>
</organism>
<feature type="region of interest" description="Disordered" evidence="1">
    <location>
        <begin position="1"/>
        <end position="55"/>
    </location>
</feature>
<dbReference type="InterPro" id="IPR027417">
    <property type="entry name" value="P-loop_NTPase"/>
</dbReference>
<gene>
    <name evidence="3" type="ORF">A6X21_14470</name>
</gene>
<evidence type="ECO:0000256" key="1">
    <source>
        <dbReference type="SAM" id="MobiDB-lite"/>
    </source>
</evidence>
<dbReference type="SUPFAM" id="SSF52540">
    <property type="entry name" value="P-loop containing nucleoside triphosphate hydrolases"/>
    <property type="match status" value="1"/>
</dbReference>
<dbReference type="OrthoDB" id="234808at2"/>
<name>A0A1C3E485_9PLAN</name>
<dbReference type="GO" id="GO:0004519">
    <property type="term" value="F:endonuclease activity"/>
    <property type="evidence" value="ECO:0007669"/>
    <property type="project" value="InterPro"/>
</dbReference>
<dbReference type="STRING" id="1841610.A6X21_14470"/>
<feature type="region of interest" description="Disordered" evidence="1">
    <location>
        <begin position="681"/>
        <end position="703"/>
    </location>
</feature>
<keyword evidence="4" id="KW-1185">Reference proteome</keyword>
<comment type="caution">
    <text evidence="3">The sequence shown here is derived from an EMBL/GenBank/DDBJ whole genome shotgun (WGS) entry which is preliminary data.</text>
</comment>
<feature type="compositionally biased region" description="Basic and acidic residues" evidence="1">
    <location>
        <begin position="16"/>
        <end position="36"/>
    </location>
</feature>
<feature type="domain" description="Terminase large subunit GpA endonuclease" evidence="2">
    <location>
        <begin position="403"/>
        <end position="669"/>
    </location>
</feature>
<dbReference type="InterPro" id="IPR046454">
    <property type="entry name" value="GpA_endonuclease"/>
</dbReference>
<evidence type="ECO:0000259" key="2">
    <source>
        <dbReference type="Pfam" id="PF20454"/>
    </source>
</evidence>
<dbReference type="Pfam" id="PF20454">
    <property type="entry name" value="GpA_nuclease"/>
    <property type="match status" value="1"/>
</dbReference>
<dbReference type="Gene3D" id="3.40.50.300">
    <property type="entry name" value="P-loop containing nucleotide triphosphate hydrolases"/>
    <property type="match status" value="1"/>
</dbReference>
<protein>
    <recommendedName>
        <fullName evidence="2">Terminase large subunit GpA endonuclease domain-containing protein</fullName>
    </recommendedName>
</protein>
<evidence type="ECO:0000313" key="4">
    <source>
        <dbReference type="Proteomes" id="UP000094828"/>
    </source>
</evidence>
<dbReference type="RefSeq" id="WP_068853213.1">
    <property type="nucleotide sequence ID" value="NZ_LYDR01000158.1"/>
</dbReference>